<dbReference type="AlphaFoldDB" id="A0AAV4CIE5"/>
<feature type="compositionally biased region" description="Acidic residues" evidence="1">
    <location>
        <begin position="67"/>
        <end position="98"/>
    </location>
</feature>
<proteinExistence type="predicted"/>
<gene>
    <name evidence="2" type="ORF">PoB_005808500</name>
</gene>
<accession>A0AAV4CIE5</accession>
<dbReference type="Proteomes" id="UP000735302">
    <property type="component" value="Unassembled WGS sequence"/>
</dbReference>
<comment type="caution">
    <text evidence="2">The sequence shown here is derived from an EMBL/GenBank/DDBJ whole genome shotgun (WGS) entry which is preliminary data.</text>
</comment>
<sequence length="110" mass="12694">MLSYQDRLVDEDFCKYQVPHFTAELYSLTKYSRTHTHIHTQTRDGWSLKGGIVFGWALAVADRGGENGDDTDKENEENEEEEEEEEKEEEEKEEEEESAQSSLIIPGPPQ</sequence>
<organism evidence="2 3">
    <name type="scientific">Plakobranchus ocellatus</name>
    <dbReference type="NCBI Taxonomy" id="259542"/>
    <lineage>
        <taxon>Eukaryota</taxon>
        <taxon>Metazoa</taxon>
        <taxon>Spiralia</taxon>
        <taxon>Lophotrochozoa</taxon>
        <taxon>Mollusca</taxon>
        <taxon>Gastropoda</taxon>
        <taxon>Heterobranchia</taxon>
        <taxon>Euthyneura</taxon>
        <taxon>Panpulmonata</taxon>
        <taxon>Sacoglossa</taxon>
        <taxon>Placobranchoidea</taxon>
        <taxon>Plakobranchidae</taxon>
        <taxon>Plakobranchus</taxon>
    </lineage>
</organism>
<evidence type="ECO:0000313" key="3">
    <source>
        <dbReference type="Proteomes" id="UP000735302"/>
    </source>
</evidence>
<evidence type="ECO:0000313" key="2">
    <source>
        <dbReference type="EMBL" id="GFO31580.1"/>
    </source>
</evidence>
<evidence type="ECO:0000256" key="1">
    <source>
        <dbReference type="SAM" id="MobiDB-lite"/>
    </source>
</evidence>
<reference evidence="2 3" key="1">
    <citation type="journal article" date="2021" name="Elife">
        <title>Chloroplast acquisition without the gene transfer in kleptoplastic sea slugs, Plakobranchus ocellatus.</title>
        <authorList>
            <person name="Maeda T."/>
            <person name="Takahashi S."/>
            <person name="Yoshida T."/>
            <person name="Shimamura S."/>
            <person name="Takaki Y."/>
            <person name="Nagai Y."/>
            <person name="Toyoda A."/>
            <person name="Suzuki Y."/>
            <person name="Arimoto A."/>
            <person name="Ishii H."/>
            <person name="Satoh N."/>
            <person name="Nishiyama T."/>
            <person name="Hasebe M."/>
            <person name="Maruyama T."/>
            <person name="Minagawa J."/>
            <person name="Obokata J."/>
            <person name="Shigenobu S."/>
        </authorList>
    </citation>
    <scope>NUCLEOTIDE SEQUENCE [LARGE SCALE GENOMIC DNA]</scope>
</reference>
<feature type="region of interest" description="Disordered" evidence="1">
    <location>
        <begin position="62"/>
        <end position="110"/>
    </location>
</feature>
<keyword evidence="3" id="KW-1185">Reference proteome</keyword>
<name>A0AAV4CIE5_9GAST</name>
<dbReference type="EMBL" id="BLXT01006411">
    <property type="protein sequence ID" value="GFO31580.1"/>
    <property type="molecule type" value="Genomic_DNA"/>
</dbReference>
<protein>
    <submittedName>
        <fullName evidence="2">Uncharacterized protein</fullName>
    </submittedName>
</protein>